<proteinExistence type="predicted"/>
<reference evidence="1" key="1">
    <citation type="submission" date="2020-02" db="EMBL/GenBank/DDBJ databases">
        <authorList>
            <person name="Meier V. D."/>
        </authorList>
    </citation>
    <scope>NUCLEOTIDE SEQUENCE</scope>
    <source>
        <strain evidence="1">AVDCRST_MAG79</strain>
    </source>
</reference>
<gene>
    <name evidence="1" type="ORF">AVDCRST_MAG79-1193</name>
</gene>
<evidence type="ECO:0008006" key="2">
    <source>
        <dbReference type="Google" id="ProtNLM"/>
    </source>
</evidence>
<dbReference type="AlphaFoldDB" id="A0A6J4TZ26"/>
<organism evidence="1">
    <name type="scientific">uncultured Thermoleophilia bacterium</name>
    <dbReference type="NCBI Taxonomy" id="1497501"/>
    <lineage>
        <taxon>Bacteria</taxon>
        <taxon>Bacillati</taxon>
        <taxon>Actinomycetota</taxon>
        <taxon>Thermoleophilia</taxon>
        <taxon>environmental samples</taxon>
    </lineage>
</organism>
<name>A0A6J4TZ26_9ACTN</name>
<sequence>MAPSAAPGPRDCARALWLLGLTAPVTREEVTAAWRARVSRTHPDLHASSAAKSDAAAVLTRALNDARATLNRWIEDRRDWPDVRPRATTVRFDEADPEPWPERAPSAEPAVVDRRTGLRAGDRVRLWPYDGDVEQVQGTELDGPEGPTWVLFADRAAVRSERVRLAAYSCPVCGVCAGPAVDDPAVRPCPDCLVDLRRLDDRPAEAPRIRRAIEARAEAGVSIARELDDGRLIDRATERRRWARRLRDAGPEDLHAALLAAFGRAWERWGAPVG</sequence>
<dbReference type="EMBL" id="CADCWC010000193">
    <property type="protein sequence ID" value="CAA9534128.1"/>
    <property type="molecule type" value="Genomic_DNA"/>
</dbReference>
<accession>A0A6J4TZ26</accession>
<protein>
    <recommendedName>
        <fullName evidence="2">J domain-containing protein</fullName>
    </recommendedName>
</protein>
<dbReference type="InterPro" id="IPR036869">
    <property type="entry name" value="J_dom_sf"/>
</dbReference>
<dbReference type="SUPFAM" id="SSF46565">
    <property type="entry name" value="Chaperone J-domain"/>
    <property type="match status" value="1"/>
</dbReference>
<evidence type="ECO:0000313" key="1">
    <source>
        <dbReference type="EMBL" id="CAA9534128.1"/>
    </source>
</evidence>